<dbReference type="InterPro" id="IPR057670">
    <property type="entry name" value="SH3_retrovirus"/>
</dbReference>
<gene>
    <name evidence="2" type="ORF">EPI10_007273</name>
</gene>
<dbReference type="InterPro" id="IPR012337">
    <property type="entry name" value="RNaseH-like_sf"/>
</dbReference>
<dbReference type="EMBL" id="SMMG02000002">
    <property type="protein sequence ID" value="KAA3485266.1"/>
    <property type="molecule type" value="Genomic_DNA"/>
</dbReference>
<evidence type="ECO:0000313" key="3">
    <source>
        <dbReference type="Proteomes" id="UP000325315"/>
    </source>
</evidence>
<protein>
    <submittedName>
        <fullName evidence="2">Pleiotropic drug resistance protein 3-like</fullName>
    </submittedName>
</protein>
<keyword evidence="3" id="KW-1185">Reference proteome</keyword>
<evidence type="ECO:0000259" key="1">
    <source>
        <dbReference type="PROSITE" id="PS50994"/>
    </source>
</evidence>
<name>A0A5B6WVA5_9ROSI</name>
<dbReference type="InterPro" id="IPR001584">
    <property type="entry name" value="Integrase_cat-core"/>
</dbReference>
<dbReference type="InterPro" id="IPR039537">
    <property type="entry name" value="Retrotran_Ty1/copia-like"/>
</dbReference>
<sequence length="319" mass="37223">MSKVEARDTVCEVCQIGKQARLPFRVNKAWRARDRLELVHFDVCGPMKTSSLNDSKYFVLFIDDLTRFCWVYFLKHKSEVFEAFCKFKALTENQSGCKIKSLRSDNGTEYLSERFQKLCEQARIHHQLTTVYTPKQNRVCERKNRIVLDMARCLLFESKLPSKFWAEAVNTSIYLLNKLPTYAVFSCACYALIPAEKRTKLERRVVPRIFVSYSSTKKGYRVFDPSTKKILVSRDVRFDEEKVWSWNGEDADLIEEDYLDSNLEPVENEPNNEDFDNALVRGTRTIANIYQRCDVAIVEPSDFEEAAKDKSWKKGMEAE</sequence>
<dbReference type="OrthoDB" id="1002641at2759"/>
<dbReference type="Pfam" id="PF25597">
    <property type="entry name" value="SH3_retrovirus"/>
    <property type="match status" value="1"/>
</dbReference>
<proteinExistence type="predicted"/>
<feature type="domain" description="Integrase catalytic" evidence="1">
    <location>
        <begin position="19"/>
        <end position="202"/>
    </location>
</feature>
<dbReference type="SUPFAM" id="SSF53098">
    <property type="entry name" value="Ribonuclease H-like"/>
    <property type="match status" value="1"/>
</dbReference>
<evidence type="ECO:0000313" key="2">
    <source>
        <dbReference type="EMBL" id="KAA3485266.1"/>
    </source>
</evidence>
<dbReference type="InterPro" id="IPR036397">
    <property type="entry name" value="RNaseH_sf"/>
</dbReference>
<reference evidence="3" key="1">
    <citation type="journal article" date="2019" name="Plant Biotechnol. J.">
        <title>Genome sequencing of the Australian wild diploid species Gossypium australe highlights disease resistance and delayed gland morphogenesis.</title>
        <authorList>
            <person name="Cai Y."/>
            <person name="Cai X."/>
            <person name="Wang Q."/>
            <person name="Wang P."/>
            <person name="Zhang Y."/>
            <person name="Cai C."/>
            <person name="Xu Y."/>
            <person name="Wang K."/>
            <person name="Zhou Z."/>
            <person name="Wang C."/>
            <person name="Geng S."/>
            <person name="Li B."/>
            <person name="Dong Q."/>
            <person name="Hou Y."/>
            <person name="Wang H."/>
            <person name="Ai P."/>
            <person name="Liu Z."/>
            <person name="Yi F."/>
            <person name="Sun M."/>
            <person name="An G."/>
            <person name="Cheng J."/>
            <person name="Zhang Y."/>
            <person name="Shi Q."/>
            <person name="Xie Y."/>
            <person name="Shi X."/>
            <person name="Chang Y."/>
            <person name="Huang F."/>
            <person name="Chen Y."/>
            <person name="Hong S."/>
            <person name="Mi L."/>
            <person name="Sun Q."/>
            <person name="Zhang L."/>
            <person name="Zhou B."/>
            <person name="Peng R."/>
            <person name="Zhang X."/>
            <person name="Liu F."/>
        </authorList>
    </citation>
    <scope>NUCLEOTIDE SEQUENCE [LARGE SCALE GENOMIC DNA]</scope>
    <source>
        <strain evidence="3">cv. PA1801</strain>
    </source>
</reference>
<dbReference type="Pfam" id="PF00665">
    <property type="entry name" value="rve"/>
    <property type="match status" value="1"/>
</dbReference>
<dbReference type="Gene3D" id="3.30.420.10">
    <property type="entry name" value="Ribonuclease H-like superfamily/Ribonuclease H"/>
    <property type="match status" value="1"/>
</dbReference>
<dbReference type="PROSITE" id="PS50994">
    <property type="entry name" value="INTEGRASE"/>
    <property type="match status" value="1"/>
</dbReference>
<accession>A0A5B6WVA5</accession>
<comment type="caution">
    <text evidence="2">The sequence shown here is derived from an EMBL/GenBank/DDBJ whole genome shotgun (WGS) entry which is preliminary data.</text>
</comment>
<dbReference type="Proteomes" id="UP000325315">
    <property type="component" value="Unassembled WGS sequence"/>
</dbReference>
<organism evidence="2 3">
    <name type="scientific">Gossypium australe</name>
    <dbReference type="NCBI Taxonomy" id="47621"/>
    <lineage>
        <taxon>Eukaryota</taxon>
        <taxon>Viridiplantae</taxon>
        <taxon>Streptophyta</taxon>
        <taxon>Embryophyta</taxon>
        <taxon>Tracheophyta</taxon>
        <taxon>Spermatophyta</taxon>
        <taxon>Magnoliopsida</taxon>
        <taxon>eudicotyledons</taxon>
        <taxon>Gunneridae</taxon>
        <taxon>Pentapetalae</taxon>
        <taxon>rosids</taxon>
        <taxon>malvids</taxon>
        <taxon>Malvales</taxon>
        <taxon>Malvaceae</taxon>
        <taxon>Malvoideae</taxon>
        <taxon>Gossypium</taxon>
    </lineage>
</organism>
<dbReference type="AlphaFoldDB" id="A0A5B6WVA5"/>
<dbReference type="PANTHER" id="PTHR42648:SF18">
    <property type="entry name" value="RETROTRANSPOSON, UNCLASSIFIED-LIKE PROTEIN"/>
    <property type="match status" value="1"/>
</dbReference>
<dbReference type="GO" id="GO:0015074">
    <property type="term" value="P:DNA integration"/>
    <property type="evidence" value="ECO:0007669"/>
    <property type="project" value="InterPro"/>
</dbReference>
<dbReference type="PANTHER" id="PTHR42648">
    <property type="entry name" value="TRANSPOSASE, PUTATIVE-RELATED"/>
    <property type="match status" value="1"/>
</dbReference>
<dbReference type="GO" id="GO:0003676">
    <property type="term" value="F:nucleic acid binding"/>
    <property type="evidence" value="ECO:0007669"/>
    <property type="project" value="InterPro"/>
</dbReference>